<evidence type="ECO:0000259" key="12">
    <source>
        <dbReference type="Pfam" id="PF00483"/>
    </source>
</evidence>
<protein>
    <recommendedName>
        <fullName evidence="4">Glucose-1-phosphate thymidylyltransferase</fullName>
        <ecNumber evidence="3">2.7.7.24</ecNumber>
    </recommendedName>
    <alternativeName>
        <fullName evidence="10">dTDP-glucose pyrophosphorylase</fullName>
    </alternativeName>
    <alternativeName>
        <fullName evidence="9">dTDP-glucose synthase</fullName>
    </alternativeName>
</protein>
<evidence type="ECO:0000256" key="3">
    <source>
        <dbReference type="ARBA" id="ARBA00012461"/>
    </source>
</evidence>
<dbReference type="OrthoDB" id="9803871at2"/>
<evidence type="ECO:0000256" key="8">
    <source>
        <dbReference type="ARBA" id="ARBA00022842"/>
    </source>
</evidence>
<dbReference type="HOGENOM" id="CLU_029499_9_0_9"/>
<evidence type="ECO:0000256" key="1">
    <source>
        <dbReference type="ARBA" id="ARBA00001946"/>
    </source>
</evidence>
<dbReference type="Proteomes" id="UP000000822">
    <property type="component" value="Chromosome"/>
</dbReference>
<dbReference type="SUPFAM" id="SSF53448">
    <property type="entry name" value="Nucleotide-diphospho-sugar transferases"/>
    <property type="match status" value="1"/>
</dbReference>
<dbReference type="Pfam" id="PF00483">
    <property type="entry name" value="NTP_transferase"/>
    <property type="match status" value="1"/>
</dbReference>
<proteinExistence type="inferred from homology"/>
<reference evidence="13 14" key="1">
    <citation type="journal article" date="2001" name="FEMS Microbiol. Lett.">
        <title>Oceanobacillus iheyensis gen. nov., sp. nov., a deep-sea extremely halotolerant and alkaliphilic species isolated from a depth of 1050 m on the Iheya Ridge.</title>
        <authorList>
            <person name="Lu J."/>
            <person name="Nogi Y."/>
            <person name="Takami H."/>
        </authorList>
    </citation>
    <scope>NUCLEOTIDE SEQUENCE [LARGE SCALE GENOMIC DNA]</scope>
    <source>
        <strain evidence="14">DSM 14371 / CIP 107618 / JCM 11309 / KCTC 3954 / HTE831</strain>
    </source>
</reference>
<evidence type="ECO:0000256" key="4">
    <source>
        <dbReference type="ARBA" id="ARBA00017654"/>
    </source>
</evidence>
<evidence type="ECO:0000256" key="2">
    <source>
        <dbReference type="ARBA" id="ARBA00010480"/>
    </source>
</evidence>
<dbReference type="GO" id="GO:0046872">
    <property type="term" value="F:metal ion binding"/>
    <property type="evidence" value="ECO:0007669"/>
    <property type="project" value="UniProtKB-KW"/>
</dbReference>
<evidence type="ECO:0000256" key="10">
    <source>
        <dbReference type="ARBA" id="ARBA00032598"/>
    </source>
</evidence>
<dbReference type="EMBL" id="BA000028">
    <property type="protein sequence ID" value="BAC13085.1"/>
    <property type="molecule type" value="Genomic_DNA"/>
</dbReference>
<keyword evidence="6" id="KW-0548">Nucleotidyltransferase</keyword>
<dbReference type="EC" id="2.7.7.24" evidence="3"/>
<keyword evidence="14" id="KW-1185">Reference proteome</keyword>
<gene>
    <name evidence="13" type="ordered locus">OB1129</name>
</gene>
<dbReference type="STRING" id="221109.gene:10733368"/>
<evidence type="ECO:0000256" key="7">
    <source>
        <dbReference type="ARBA" id="ARBA00022723"/>
    </source>
</evidence>
<evidence type="ECO:0000256" key="9">
    <source>
        <dbReference type="ARBA" id="ARBA00032492"/>
    </source>
</evidence>
<dbReference type="PANTHER" id="PTHR43532">
    <property type="entry name" value="GLUCOSE-1-PHOSPHATE THYMIDYLYLTRANSFERASE"/>
    <property type="match status" value="1"/>
</dbReference>
<evidence type="ECO:0000256" key="6">
    <source>
        <dbReference type="ARBA" id="ARBA00022695"/>
    </source>
</evidence>
<dbReference type="GO" id="GO:0008879">
    <property type="term" value="F:glucose-1-phosphate thymidylyltransferase activity"/>
    <property type="evidence" value="ECO:0007669"/>
    <property type="project" value="UniProtKB-EC"/>
</dbReference>
<evidence type="ECO:0000256" key="11">
    <source>
        <dbReference type="ARBA" id="ARBA00049336"/>
    </source>
</evidence>
<keyword evidence="5" id="KW-0808">Transferase</keyword>
<keyword evidence="8" id="KW-0460">Magnesium</keyword>
<comment type="similarity">
    <text evidence="2">Belongs to the glucose-1-phosphate thymidylyltransferase family.</text>
</comment>
<dbReference type="eggNOG" id="COG1209">
    <property type="taxonomic scope" value="Bacteria"/>
</dbReference>
<dbReference type="InterPro" id="IPR029044">
    <property type="entry name" value="Nucleotide-diphossugar_trans"/>
</dbReference>
<comment type="catalytic activity">
    <reaction evidence="11">
        <text>dTTP + alpha-D-glucose 1-phosphate + H(+) = dTDP-alpha-D-glucose + diphosphate</text>
        <dbReference type="Rhea" id="RHEA:15225"/>
        <dbReference type="ChEBI" id="CHEBI:15378"/>
        <dbReference type="ChEBI" id="CHEBI:33019"/>
        <dbReference type="ChEBI" id="CHEBI:37568"/>
        <dbReference type="ChEBI" id="CHEBI:57477"/>
        <dbReference type="ChEBI" id="CHEBI:58601"/>
        <dbReference type="EC" id="2.7.7.24"/>
    </reaction>
</comment>
<dbReference type="KEGG" id="oih:OB1129"/>
<name>Q8CUH8_OCEIH</name>
<dbReference type="CDD" id="cd02538">
    <property type="entry name" value="G1P_TT_short"/>
    <property type="match status" value="1"/>
</dbReference>
<dbReference type="AlphaFoldDB" id="Q8CUH8"/>
<dbReference type="InterPro" id="IPR005907">
    <property type="entry name" value="G1P_thy_trans_s"/>
</dbReference>
<dbReference type="RefSeq" id="WP_011065530.1">
    <property type="nucleotide sequence ID" value="NC_004193.1"/>
</dbReference>
<sequence length="239" mass="27107">MKGMILARGKGTRLHPLTKVINKHLIPIGKYPMIYYPIFKLREVDITEILITTNQQDIPLFRELLGDGRDLGVRIHFEAQQQAIGIPDAILLSKTFVGSDKLTVILGDNIFHDSLIPYVQSYEKQSTGAKILLKTVSDPNRYGIATFDKSQKNILSIEEKPSDSSSNYCVTGIYMYGTEVFEFIKQITPSSRGELEITDVNNLYLQKSKLTFDVLPNWWIDAGTYDSIFQANQIILKNE</sequence>
<dbReference type="InterPro" id="IPR005835">
    <property type="entry name" value="NTP_transferase_dom"/>
</dbReference>
<dbReference type="PANTHER" id="PTHR43532:SF1">
    <property type="entry name" value="GLUCOSE-1-PHOSPHATE THYMIDYLYLTRANSFERASE 1"/>
    <property type="match status" value="1"/>
</dbReference>
<dbReference type="Gene3D" id="3.90.550.10">
    <property type="entry name" value="Spore Coat Polysaccharide Biosynthesis Protein SpsA, Chain A"/>
    <property type="match status" value="1"/>
</dbReference>
<evidence type="ECO:0000313" key="13">
    <source>
        <dbReference type="EMBL" id="BAC13085.1"/>
    </source>
</evidence>
<feature type="domain" description="Nucleotidyl transferase" evidence="12">
    <location>
        <begin position="2"/>
        <end position="237"/>
    </location>
</feature>
<comment type="cofactor">
    <cofactor evidence="1">
        <name>Mg(2+)</name>
        <dbReference type="ChEBI" id="CHEBI:18420"/>
    </cofactor>
</comment>
<reference evidence="13 14" key="2">
    <citation type="journal article" date="2002" name="Nucleic Acids Res.">
        <title>Genome sequence of Oceanobacillus iheyensis isolated from the Iheya Ridge and its unexpected adaptive capabilities to extreme environments.</title>
        <authorList>
            <person name="Takami H."/>
            <person name="Takaki Y."/>
            <person name="Uchiyama I."/>
        </authorList>
    </citation>
    <scope>NUCLEOTIDE SEQUENCE [LARGE SCALE GENOMIC DNA]</scope>
    <source>
        <strain evidence="14">DSM 14371 / CIP 107618 / JCM 11309 / KCTC 3954 / HTE831</strain>
    </source>
</reference>
<organism evidence="13 14">
    <name type="scientific">Oceanobacillus iheyensis (strain DSM 14371 / CIP 107618 / JCM 11309 / KCTC 3954 / HTE831)</name>
    <dbReference type="NCBI Taxonomy" id="221109"/>
    <lineage>
        <taxon>Bacteria</taxon>
        <taxon>Bacillati</taxon>
        <taxon>Bacillota</taxon>
        <taxon>Bacilli</taxon>
        <taxon>Bacillales</taxon>
        <taxon>Bacillaceae</taxon>
        <taxon>Oceanobacillus</taxon>
    </lineage>
</organism>
<evidence type="ECO:0000313" key="14">
    <source>
        <dbReference type="Proteomes" id="UP000000822"/>
    </source>
</evidence>
<evidence type="ECO:0000256" key="5">
    <source>
        <dbReference type="ARBA" id="ARBA00022679"/>
    </source>
</evidence>
<dbReference type="PhylomeDB" id="Q8CUH8"/>
<keyword evidence="7" id="KW-0479">Metal-binding</keyword>
<accession>Q8CUH8</accession>